<dbReference type="EMBL" id="LAZR01003328">
    <property type="protein sequence ID" value="KKN19500.1"/>
    <property type="molecule type" value="Genomic_DNA"/>
</dbReference>
<sequence>MPLKSYLFYLLFLQALFSMGQTPERISYQASIRNTDNSVVADTEIAVKLAILQNSFSGTAVYEELHRPITSSNGIVSLEIGGGSVLKGEFSEIDWSKGPYFVETSVDLKGGSSYTLQGASQLVSVPYALHAKTADRLSDEDTYVLKAKPISFTTSRNTNPEDVGNIIACTSDATLTIIDNFAAMKIGDVINLEVHNGAILNVETGNQVSLNYTENGNAIFESAVGNVRFGLLRKIDINAYIISGQ</sequence>
<reference evidence="1" key="1">
    <citation type="journal article" date="2015" name="Nature">
        <title>Complex archaea that bridge the gap between prokaryotes and eukaryotes.</title>
        <authorList>
            <person name="Spang A."/>
            <person name="Saw J.H."/>
            <person name="Jorgensen S.L."/>
            <person name="Zaremba-Niedzwiedzka K."/>
            <person name="Martijn J."/>
            <person name="Lind A.E."/>
            <person name="van Eijk R."/>
            <person name="Schleper C."/>
            <person name="Guy L."/>
            <person name="Ettema T.J."/>
        </authorList>
    </citation>
    <scope>NUCLEOTIDE SEQUENCE</scope>
</reference>
<organism evidence="1">
    <name type="scientific">marine sediment metagenome</name>
    <dbReference type="NCBI Taxonomy" id="412755"/>
    <lineage>
        <taxon>unclassified sequences</taxon>
        <taxon>metagenomes</taxon>
        <taxon>ecological metagenomes</taxon>
    </lineage>
</organism>
<protein>
    <submittedName>
        <fullName evidence="1">Uncharacterized protein</fullName>
    </submittedName>
</protein>
<gene>
    <name evidence="1" type="ORF">LCGC14_0945090</name>
</gene>
<evidence type="ECO:0000313" key="1">
    <source>
        <dbReference type="EMBL" id="KKN19500.1"/>
    </source>
</evidence>
<accession>A0A0F9NIY8</accession>
<dbReference type="AlphaFoldDB" id="A0A0F9NIY8"/>
<comment type="caution">
    <text evidence="1">The sequence shown here is derived from an EMBL/GenBank/DDBJ whole genome shotgun (WGS) entry which is preliminary data.</text>
</comment>
<proteinExistence type="predicted"/>
<name>A0A0F9NIY8_9ZZZZ</name>